<dbReference type="InterPro" id="IPR013762">
    <property type="entry name" value="Integrase-like_cat_sf"/>
</dbReference>
<evidence type="ECO:0000256" key="1">
    <source>
        <dbReference type="ARBA" id="ARBA00023172"/>
    </source>
</evidence>
<feature type="chain" id="PRO_5032480259" description="Tyr recombinase domain-containing protein" evidence="2">
    <location>
        <begin position="16"/>
        <end position="383"/>
    </location>
</feature>
<evidence type="ECO:0000256" key="2">
    <source>
        <dbReference type="SAM" id="SignalP"/>
    </source>
</evidence>
<feature type="signal peptide" evidence="2">
    <location>
        <begin position="1"/>
        <end position="15"/>
    </location>
</feature>
<feature type="non-terminal residue" evidence="3">
    <location>
        <position position="1"/>
    </location>
</feature>
<dbReference type="EMBL" id="CAJNDS010000117">
    <property type="protein sequence ID" value="CAE6964315.1"/>
    <property type="molecule type" value="Genomic_DNA"/>
</dbReference>
<proteinExistence type="predicted"/>
<name>A0A812HXD6_9DINO</name>
<dbReference type="GO" id="GO:0006310">
    <property type="term" value="P:DNA recombination"/>
    <property type="evidence" value="ECO:0007669"/>
    <property type="project" value="UniProtKB-KW"/>
</dbReference>
<dbReference type="SUPFAM" id="SSF56349">
    <property type="entry name" value="DNA breaking-rejoining enzymes"/>
    <property type="match status" value="1"/>
</dbReference>
<organism evidence="3 4">
    <name type="scientific">Symbiodinium natans</name>
    <dbReference type="NCBI Taxonomy" id="878477"/>
    <lineage>
        <taxon>Eukaryota</taxon>
        <taxon>Sar</taxon>
        <taxon>Alveolata</taxon>
        <taxon>Dinophyceae</taxon>
        <taxon>Suessiales</taxon>
        <taxon>Symbiodiniaceae</taxon>
        <taxon>Symbiodinium</taxon>
    </lineage>
</organism>
<dbReference type="GO" id="GO:0003677">
    <property type="term" value="F:DNA binding"/>
    <property type="evidence" value="ECO:0007669"/>
    <property type="project" value="InterPro"/>
</dbReference>
<dbReference type="Gene3D" id="1.10.443.10">
    <property type="entry name" value="Intergrase catalytic core"/>
    <property type="match status" value="1"/>
</dbReference>
<evidence type="ECO:0000313" key="4">
    <source>
        <dbReference type="Proteomes" id="UP000604046"/>
    </source>
</evidence>
<dbReference type="AlphaFoldDB" id="A0A812HXD6"/>
<keyword evidence="2" id="KW-0732">Signal</keyword>
<dbReference type="Proteomes" id="UP000604046">
    <property type="component" value="Unassembled WGS sequence"/>
</dbReference>
<dbReference type="InterPro" id="IPR011010">
    <property type="entry name" value="DNA_brk_join_enz"/>
</dbReference>
<keyword evidence="4" id="KW-1185">Reference proteome</keyword>
<comment type="caution">
    <text evidence="3">The sequence shown here is derived from an EMBL/GenBank/DDBJ whole genome shotgun (WGS) entry which is preliminary data.</text>
</comment>
<dbReference type="OrthoDB" id="445807at2759"/>
<sequence length="383" mass="42242">AWDAILLLWRSLVDIIGPYSSVLQQLQGSPNGPALTLKLLQLNADTTALRYVKACLAYFEFLVDLGHSLDNLSQLAAVEAVYALHCSRSQDDDSSLDREQIALVFPLNTLKALRWLVKTVTLHFPDLYSGLFRALSAQPSSDRSEAMPLPLDFVAFLESVVLDLLSAPELALFAGSALVCIWSSLRFGDASHVSWSALLFDPQALVIRGLAYRTKTSRRGMAFAFYAEGIYGPWGIRWLQLLDALWGSLEQLSPNVVPDSLFFCSSLLDDACDFAFCPASYASALRCLRSALNLWGRLGYDASRNFTLHSCKATVLSWCSQLGLGDMARREQGHHRTTSVTLYGRDDTHAALALALHRPRSLARSALALFVPAFPNTAELSHR</sequence>
<keyword evidence="1" id="KW-0233">DNA recombination</keyword>
<evidence type="ECO:0008006" key="5">
    <source>
        <dbReference type="Google" id="ProtNLM"/>
    </source>
</evidence>
<accession>A0A812HXD6</accession>
<gene>
    <name evidence="3" type="ORF">SNAT2548_LOCUS2101</name>
</gene>
<reference evidence="3" key="1">
    <citation type="submission" date="2021-02" db="EMBL/GenBank/DDBJ databases">
        <authorList>
            <person name="Dougan E. K."/>
            <person name="Rhodes N."/>
            <person name="Thang M."/>
            <person name="Chan C."/>
        </authorList>
    </citation>
    <scope>NUCLEOTIDE SEQUENCE</scope>
</reference>
<dbReference type="GO" id="GO:0015074">
    <property type="term" value="P:DNA integration"/>
    <property type="evidence" value="ECO:0007669"/>
    <property type="project" value="InterPro"/>
</dbReference>
<evidence type="ECO:0000313" key="3">
    <source>
        <dbReference type="EMBL" id="CAE6964315.1"/>
    </source>
</evidence>
<protein>
    <recommendedName>
        <fullName evidence="5">Tyr recombinase domain-containing protein</fullName>
    </recommendedName>
</protein>